<reference evidence="2 3" key="1">
    <citation type="submission" date="2016-10" db="EMBL/GenBank/DDBJ databases">
        <authorList>
            <person name="de Groot N.N."/>
        </authorList>
    </citation>
    <scope>NUCLEOTIDE SEQUENCE [LARGE SCALE GENOMIC DNA]</scope>
    <source>
        <strain evidence="2 3">DSM 15893</strain>
    </source>
</reference>
<dbReference type="Gene3D" id="3.40.50.2000">
    <property type="entry name" value="Glycogen Phosphorylase B"/>
    <property type="match status" value="2"/>
</dbReference>
<evidence type="ECO:0000313" key="2">
    <source>
        <dbReference type="EMBL" id="SFP52833.1"/>
    </source>
</evidence>
<evidence type="ECO:0000259" key="1">
    <source>
        <dbReference type="Pfam" id="PF13579"/>
    </source>
</evidence>
<evidence type="ECO:0000313" key="3">
    <source>
        <dbReference type="Proteomes" id="UP000182692"/>
    </source>
</evidence>
<dbReference type="RefSeq" id="WP_017016830.1">
    <property type="nucleotide sequence ID" value="NZ_FOWR01000016.1"/>
</dbReference>
<dbReference type="AlphaFoldDB" id="A0A1I5R2U7"/>
<keyword evidence="2" id="KW-0808">Transferase</keyword>
<feature type="domain" description="Glycosyltransferase subfamily 4-like N-terminal" evidence="1">
    <location>
        <begin position="63"/>
        <end position="157"/>
    </location>
</feature>
<organism evidence="2 3">
    <name type="scientific">Enterovibrio norvegicus DSM 15893</name>
    <dbReference type="NCBI Taxonomy" id="1121869"/>
    <lineage>
        <taxon>Bacteria</taxon>
        <taxon>Pseudomonadati</taxon>
        <taxon>Pseudomonadota</taxon>
        <taxon>Gammaproteobacteria</taxon>
        <taxon>Vibrionales</taxon>
        <taxon>Vibrionaceae</taxon>
        <taxon>Enterovibrio</taxon>
    </lineage>
</organism>
<dbReference type="EMBL" id="FOWR01000016">
    <property type="protein sequence ID" value="SFP52833.1"/>
    <property type="molecule type" value="Genomic_DNA"/>
</dbReference>
<name>A0A1I5R2U7_9GAMM</name>
<dbReference type="InterPro" id="IPR028098">
    <property type="entry name" value="Glyco_trans_4-like_N"/>
</dbReference>
<dbReference type="GeneID" id="35870986"/>
<protein>
    <submittedName>
        <fullName evidence="2">Glycosyltransferase involved in cell wall bisynthesis</fullName>
    </submittedName>
</protein>
<dbReference type="OrthoDB" id="9777346at2"/>
<gene>
    <name evidence="2" type="ORF">SAMN03084138_02435</name>
</gene>
<dbReference type="PANTHER" id="PTHR45947:SF3">
    <property type="entry name" value="SULFOQUINOVOSYL TRANSFERASE SQD2"/>
    <property type="match status" value="1"/>
</dbReference>
<accession>A0A1I5R2U7</accession>
<dbReference type="CDD" id="cd03801">
    <property type="entry name" value="GT4_PimA-like"/>
    <property type="match status" value="1"/>
</dbReference>
<proteinExistence type="predicted"/>
<dbReference type="STRING" id="1121869.SAMN03084138_02435"/>
<dbReference type="SUPFAM" id="SSF53756">
    <property type="entry name" value="UDP-Glycosyltransferase/glycogen phosphorylase"/>
    <property type="match status" value="1"/>
</dbReference>
<dbReference type="GO" id="GO:0016757">
    <property type="term" value="F:glycosyltransferase activity"/>
    <property type="evidence" value="ECO:0007669"/>
    <property type="project" value="TreeGrafter"/>
</dbReference>
<dbReference type="Pfam" id="PF13579">
    <property type="entry name" value="Glyco_trans_4_4"/>
    <property type="match status" value="1"/>
</dbReference>
<dbReference type="Pfam" id="PF13692">
    <property type="entry name" value="Glyco_trans_1_4"/>
    <property type="match status" value="1"/>
</dbReference>
<dbReference type="InterPro" id="IPR050194">
    <property type="entry name" value="Glycosyltransferase_grp1"/>
</dbReference>
<dbReference type="PANTHER" id="PTHR45947">
    <property type="entry name" value="SULFOQUINOVOSYL TRANSFERASE SQD2"/>
    <property type="match status" value="1"/>
</dbReference>
<dbReference type="Proteomes" id="UP000182692">
    <property type="component" value="Unassembled WGS sequence"/>
</dbReference>
<sequence>MKTVLHITEAFGGGIQTALCSYAKSTEGDPIRHLLLARLRPQDDTGLAIKNLFDEVETVDGGLLHFYRCARKAVLQHKPDVIHLHSSFAGFLCRFLPKGDAKLVYTPHCYAFERRDIPDWKQEVYMRLETFGLSRIDVIAGCSERECQLGLELGAKRAVHLNNYAELSPELMADSQAPFQDSDENAESPRTKVVIVGRVSPQKDPEFLLETIDHLRSFPEFNHIQLQWLGGGDQDKEQELRAAGVDVTGMIPHHVLMKTLKDADLYLHTAAWEGMPLTLLEAARLKVPMVLRIIGATQSLHYPFLVSTPDAMAQQIVEYCRHPQHPDYQSSLVSINEAFSAEKQRSALIEIYGA</sequence>